<reference evidence="2 3" key="1">
    <citation type="journal article" date="2018" name="Front. Plant Sci.">
        <title>Red Clover (Trifolium pratense) and Zigzag Clover (T. medium) - A Picture of Genomic Similarities and Differences.</title>
        <authorList>
            <person name="Dluhosova J."/>
            <person name="Istvanek J."/>
            <person name="Nedelnik J."/>
            <person name="Repkova J."/>
        </authorList>
    </citation>
    <scope>NUCLEOTIDE SEQUENCE [LARGE SCALE GENOMIC DNA]</scope>
    <source>
        <strain evidence="3">cv. 10/8</strain>
        <tissue evidence="2">Leaf</tissue>
    </source>
</reference>
<accession>A0A392URI8</accession>
<evidence type="ECO:0000313" key="3">
    <source>
        <dbReference type="Proteomes" id="UP000265520"/>
    </source>
</evidence>
<dbReference type="AlphaFoldDB" id="A0A392URI8"/>
<comment type="caution">
    <text evidence="2">The sequence shown here is derived from an EMBL/GenBank/DDBJ whole genome shotgun (WGS) entry which is preliminary data.</text>
</comment>
<evidence type="ECO:0000313" key="2">
    <source>
        <dbReference type="EMBL" id="MCI78638.1"/>
    </source>
</evidence>
<organism evidence="2 3">
    <name type="scientific">Trifolium medium</name>
    <dbReference type="NCBI Taxonomy" id="97028"/>
    <lineage>
        <taxon>Eukaryota</taxon>
        <taxon>Viridiplantae</taxon>
        <taxon>Streptophyta</taxon>
        <taxon>Embryophyta</taxon>
        <taxon>Tracheophyta</taxon>
        <taxon>Spermatophyta</taxon>
        <taxon>Magnoliopsida</taxon>
        <taxon>eudicotyledons</taxon>
        <taxon>Gunneridae</taxon>
        <taxon>Pentapetalae</taxon>
        <taxon>rosids</taxon>
        <taxon>fabids</taxon>
        <taxon>Fabales</taxon>
        <taxon>Fabaceae</taxon>
        <taxon>Papilionoideae</taxon>
        <taxon>50 kb inversion clade</taxon>
        <taxon>NPAAA clade</taxon>
        <taxon>Hologalegina</taxon>
        <taxon>IRL clade</taxon>
        <taxon>Trifolieae</taxon>
        <taxon>Trifolium</taxon>
    </lineage>
</organism>
<evidence type="ECO:0000256" key="1">
    <source>
        <dbReference type="SAM" id="MobiDB-lite"/>
    </source>
</evidence>
<feature type="non-terminal residue" evidence="2">
    <location>
        <position position="1"/>
    </location>
</feature>
<sequence>RWEVQATGRGTPTCPSTVPSEDVPFSDRIALGEHW</sequence>
<dbReference type="EMBL" id="LXQA010955480">
    <property type="protein sequence ID" value="MCI78638.1"/>
    <property type="molecule type" value="Genomic_DNA"/>
</dbReference>
<name>A0A392URI8_9FABA</name>
<feature type="region of interest" description="Disordered" evidence="1">
    <location>
        <begin position="1"/>
        <end position="24"/>
    </location>
</feature>
<proteinExistence type="predicted"/>
<gene>
    <name evidence="2" type="ORF">A2U01_0099909</name>
</gene>
<keyword evidence="3" id="KW-1185">Reference proteome</keyword>
<feature type="compositionally biased region" description="Polar residues" evidence="1">
    <location>
        <begin position="8"/>
        <end position="19"/>
    </location>
</feature>
<protein>
    <submittedName>
        <fullName evidence="2">Uncharacterized protein</fullName>
    </submittedName>
</protein>
<dbReference type="Proteomes" id="UP000265520">
    <property type="component" value="Unassembled WGS sequence"/>
</dbReference>